<dbReference type="InterPro" id="IPR016064">
    <property type="entry name" value="NAD/diacylglycerol_kinase_sf"/>
</dbReference>
<protein>
    <submittedName>
        <fullName evidence="3">Sphingosine kinase</fullName>
    </submittedName>
</protein>
<evidence type="ECO:0000256" key="1">
    <source>
        <dbReference type="SAM" id="Phobius"/>
    </source>
</evidence>
<accession>A0ABQ4DQT7</accession>
<dbReference type="Gene3D" id="2.60.200.40">
    <property type="match status" value="1"/>
</dbReference>
<keyword evidence="4" id="KW-1185">Reference proteome</keyword>
<feature type="transmembrane region" description="Helical" evidence="1">
    <location>
        <begin position="64"/>
        <end position="87"/>
    </location>
</feature>
<keyword evidence="1" id="KW-1133">Transmembrane helix</keyword>
<organism evidence="3 4">
    <name type="scientific">Cellulomonas phragmiteti</name>
    <dbReference type="NCBI Taxonomy" id="478780"/>
    <lineage>
        <taxon>Bacteria</taxon>
        <taxon>Bacillati</taxon>
        <taxon>Actinomycetota</taxon>
        <taxon>Actinomycetes</taxon>
        <taxon>Micrococcales</taxon>
        <taxon>Cellulomonadaceae</taxon>
        <taxon>Cellulomonas</taxon>
    </lineage>
</organism>
<evidence type="ECO:0000313" key="4">
    <source>
        <dbReference type="Proteomes" id="UP000614741"/>
    </source>
</evidence>
<keyword evidence="1" id="KW-0812">Transmembrane</keyword>
<sequence>MRVLAARHLAGSHGVGVLAQQLEIDHPPTLPTPAIAFPSTPSAPAPPSDLRPGLRTRRLRGMSWVAWVAVVAGVLALVAVGLGLWVWQQQRRLTARIEQPSDAPGAAVEKPKGQLVAFVANPSKPDVAQLRAAVRKAAAEQYLPEPMWLETTVEDPGVGQARSAVEAGADLVVAVGGDGTVRAVAEALAGTDVPMGLMPLGTGNLLARNLDVPISDPLAALQLALDGTDKRIDVGWLRVERWESQVDDDIAEAADDLPADTDIPRDHIFLVIAGLGFDAAMVADTDDQLKAKVGWIAYFMAGVRHLHGRRLRIRLTLDDRPVQQLRSRSLLIGNCGKLPGGITLLPDAVLDDGVLDIASIDTRGGIAGWAQLFGEVVLQGIGVRNESAAKIGRIDHARARKVKIVVPGGEHVQVDGDIVGRSSEITARVDPGALVVRVAR</sequence>
<dbReference type="SUPFAM" id="SSF111331">
    <property type="entry name" value="NAD kinase/diacylglycerol kinase-like"/>
    <property type="match status" value="1"/>
</dbReference>
<dbReference type="InterPro" id="IPR001206">
    <property type="entry name" value="Diacylglycerol_kinase_cat_dom"/>
</dbReference>
<evidence type="ECO:0000259" key="2">
    <source>
        <dbReference type="PROSITE" id="PS50146"/>
    </source>
</evidence>
<dbReference type="PROSITE" id="PS50146">
    <property type="entry name" value="DAGK"/>
    <property type="match status" value="1"/>
</dbReference>
<dbReference type="Pfam" id="PF19279">
    <property type="entry name" value="YegS_C"/>
    <property type="match status" value="1"/>
</dbReference>
<reference evidence="3 4" key="1">
    <citation type="submission" date="2021-01" db="EMBL/GenBank/DDBJ databases">
        <title>Whole genome shotgun sequence of Cellulomonas phragmiteti NBRC 110785.</title>
        <authorList>
            <person name="Komaki H."/>
            <person name="Tamura T."/>
        </authorList>
    </citation>
    <scope>NUCLEOTIDE SEQUENCE [LARGE SCALE GENOMIC DNA]</scope>
    <source>
        <strain evidence="3 4">NBRC 110785</strain>
    </source>
</reference>
<comment type="caution">
    <text evidence="3">The sequence shown here is derived from an EMBL/GenBank/DDBJ whole genome shotgun (WGS) entry which is preliminary data.</text>
</comment>
<dbReference type="Pfam" id="PF00781">
    <property type="entry name" value="DAGK_cat"/>
    <property type="match status" value="1"/>
</dbReference>
<proteinExistence type="predicted"/>
<keyword evidence="1" id="KW-0472">Membrane</keyword>
<dbReference type="Gene3D" id="3.40.50.10330">
    <property type="entry name" value="Probable inorganic polyphosphate/atp-NAD kinase, domain 1"/>
    <property type="match status" value="1"/>
</dbReference>
<dbReference type="Proteomes" id="UP000614741">
    <property type="component" value="Unassembled WGS sequence"/>
</dbReference>
<dbReference type="PANTHER" id="PTHR30492">
    <property type="entry name" value="METHYLGLYOXAL SYNTHASE"/>
    <property type="match status" value="1"/>
</dbReference>
<dbReference type="InterPro" id="IPR004363">
    <property type="entry name" value="Methylgl_synth"/>
</dbReference>
<feature type="domain" description="DAGKc" evidence="2">
    <location>
        <begin position="161"/>
        <end position="241"/>
    </location>
</feature>
<name>A0ABQ4DQT7_9CELL</name>
<dbReference type="PANTHER" id="PTHR30492:SF0">
    <property type="entry name" value="METHYLGLYOXAL SYNTHASE"/>
    <property type="match status" value="1"/>
</dbReference>
<dbReference type="InterPro" id="IPR017438">
    <property type="entry name" value="ATP-NAD_kinase_N"/>
</dbReference>
<dbReference type="EMBL" id="BONP01000035">
    <property type="protein sequence ID" value="GIG41727.1"/>
    <property type="molecule type" value="Genomic_DNA"/>
</dbReference>
<dbReference type="InterPro" id="IPR045540">
    <property type="entry name" value="YegS/DAGK_C"/>
</dbReference>
<gene>
    <name evidence="3" type="ORF">Cph01nite_34890</name>
</gene>
<keyword evidence="3" id="KW-0808">Transferase</keyword>
<evidence type="ECO:0000313" key="3">
    <source>
        <dbReference type="EMBL" id="GIG41727.1"/>
    </source>
</evidence>
<keyword evidence="3" id="KW-0418">Kinase</keyword>
<dbReference type="GO" id="GO:0016301">
    <property type="term" value="F:kinase activity"/>
    <property type="evidence" value="ECO:0007669"/>
    <property type="project" value="UniProtKB-KW"/>
</dbReference>